<reference evidence="1" key="1">
    <citation type="journal article" date="2011" name="Environ. Microbiol.">
        <title>Time-series analyses of Monterey Bay coastal microbial picoplankton using a 'genome proxy' microarray.</title>
        <authorList>
            <person name="Rich V.I."/>
            <person name="Pham V.D."/>
            <person name="Eppley J."/>
            <person name="Shi Y."/>
            <person name="DeLong E.F."/>
        </authorList>
    </citation>
    <scope>NUCLEOTIDE SEQUENCE</scope>
</reference>
<proteinExistence type="predicted"/>
<dbReference type="EMBL" id="GU474869">
    <property type="protein sequence ID" value="ADI17606.1"/>
    <property type="molecule type" value="Genomic_DNA"/>
</dbReference>
<evidence type="ECO:0000313" key="1">
    <source>
        <dbReference type="EMBL" id="ADI17606.1"/>
    </source>
</evidence>
<name>E0XT65_9DELT</name>
<dbReference type="AlphaFoldDB" id="E0XT65"/>
<organism evidence="1">
    <name type="scientific">uncultured delta proteobacterium HF0130_19C20</name>
    <dbReference type="NCBI Taxonomy" id="710828"/>
    <lineage>
        <taxon>Bacteria</taxon>
        <taxon>Deltaproteobacteria</taxon>
        <taxon>environmental samples</taxon>
    </lineage>
</organism>
<protein>
    <submittedName>
        <fullName evidence="1">Uncharacterized protein</fullName>
    </submittedName>
</protein>
<accession>E0XT65</accession>
<sequence>MVDAEVPFTEFLIDFSPTSIFENETERLIRHSKSNNLMRILLDFHSTKNSFH</sequence>